<dbReference type="PANTHER" id="PTHR11662:SF72">
    <property type="entry name" value="MAJOR FACILITATOR SUPERFAMILY (MFS) PROFILE DOMAIN-CONTAINING PROTEIN"/>
    <property type="match status" value="1"/>
</dbReference>
<evidence type="ECO:0000256" key="4">
    <source>
        <dbReference type="ARBA" id="ARBA00023136"/>
    </source>
</evidence>
<dbReference type="PANTHER" id="PTHR11662">
    <property type="entry name" value="SOLUTE CARRIER FAMILY 17"/>
    <property type="match status" value="1"/>
</dbReference>
<dbReference type="Gene3D" id="1.20.1250.20">
    <property type="entry name" value="MFS general substrate transporter like domains"/>
    <property type="match status" value="2"/>
</dbReference>
<dbReference type="WBParaSite" id="BXY_0771600.1">
    <property type="protein sequence ID" value="BXY_0771600.1"/>
    <property type="gene ID" value="BXY_0771600"/>
</dbReference>
<feature type="transmembrane region" description="Helical" evidence="6">
    <location>
        <begin position="388"/>
        <end position="404"/>
    </location>
</feature>
<keyword evidence="2 6" id="KW-0812">Transmembrane</keyword>
<proteinExistence type="predicted"/>
<feature type="transmembrane region" description="Helical" evidence="6">
    <location>
        <begin position="122"/>
        <end position="143"/>
    </location>
</feature>
<accession>A0A1I7S3Y4</accession>
<feature type="transmembrane region" description="Helical" evidence="6">
    <location>
        <begin position="43"/>
        <end position="63"/>
    </location>
</feature>
<dbReference type="FunFam" id="1.20.1250.20:FF:000532">
    <property type="entry name" value="SLC (SoLute Carrier) homolog"/>
    <property type="match status" value="1"/>
</dbReference>
<dbReference type="AlphaFoldDB" id="A0A1I7S3Y4"/>
<evidence type="ECO:0000259" key="7">
    <source>
        <dbReference type="PROSITE" id="PS50850"/>
    </source>
</evidence>
<dbReference type="GO" id="GO:0022857">
    <property type="term" value="F:transmembrane transporter activity"/>
    <property type="evidence" value="ECO:0007669"/>
    <property type="project" value="InterPro"/>
</dbReference>
<dbReference type="PROSITE" id="PS50850">
    <property type="entry name" value="MFS"/>
    <property type="match status" value="1"/>
</dbReference>
<comment type="subcellular location">
    <subcellularLocation>
        <location evidence="1">Membrane</location>
        <topology evidence="1">Multi-pass membrane protein</topology>
    </subcellularLocation>
</comment>
<dbReference type="InterPro" id="IPR036259">
    <property type="entry name" value="MFS_trans_sf"/>
</dbReference>
<dbReference type="GO" id="GO:0006820">
    <property type="term" value="P:monoatomic anion transport"/>
    <property type="evidence" value="ECO:0007669"/>
    <property type="project" value="TreeGrafter"/>
</dbReference>
<feature type="transmembrane region" description="Helical" evidence="6">
    <location>
        <begin position="478"/>
        <end position="497"/>
    </location>
</feature>
<feature type="domain" description="Major facilitator superfamily (MFS) profile" evidence="7">
    <location>
        <begin position="45"/>
        <end position="502"/>
    </location>
</feature>
<organism evidence="8 9">
    <name type="scientific">Bursaphelenchus xylophilus</name>
    <name type="common">Pinewood nematode worm</name>
    <name type="synonym">Aphelenchoides xylophilus</name>
    <dbReference type="NCBI Taxonomy" id="6326"/>
    <lineage>
        <taxon>Eukaryota</taxon>
        <taxon>Metazoa</taxon>
        <taxon>Ecdysozoa</taxon>
        <taxon>Nematoda</taxon>
        <taxon>Chromadorea</taxon>
        <taxon>Rhabditida</taxon>
        <taxon>Tylenchina</taxon>
        <taxon>Tylenchomorpha</taxon>
        <taxon>Aphelenchoidea</taxon>
        <taxon>Aphelenchoididae</taxon>
        <taxon>Bursaphelenchus</taxon>
    </lineage>
</organism>
<evidence type="ECO:0000256" key="6">
    <source>
        <dbReference type="SAM" id="Phobius"/>
    </source>
</evidence>
<keyword evidence="3 6" id="KW-1133">Transmembrane helix</keyword>
<name>A0A1I7S3Y4_BURXY</name>
<feature type="region of interest" description="Disordered" evidence="5">
    <location>
        <begin position="1"/>
        <end position="26"/>
    </location>
</feature>
<dbReference type="InterPro" id="IPR011701">
    <property type="entry name" value="MFS"/>
</dbReference>
<dbReference type="InterPro" id="IPR050382">
    <property type="entry name" value="MFS_Na/Anion_cotransporter"/>
</dbReference>
<dbReference type="SUPFAM" id="SSF103473">
    <property type="entry name" value="MFS general substrate transporter"/>
    <property type="match status" value="1"/>
</dbReference>
<keyword evidence="4 6" id="KW-0472">Membrane</keyword>
<evidence type="ECO:0000313" key="8">
    <source>
        <dbReference type="Proteomes" id="UP000095284"/>
    </source>
</evidence>
<evidence type="ECO:0000256" key="3">
    <source>
        <dbReference type="ARBA" id="ARBA00022989"/>
    </source>
</evidence>
<evidence type="ECO:0000256" key="1">
    <source>
        <dbReference type="ARBA" id="ARBA00004141"/>
    </source>
</evidence>
<evidence type="ECO:0000256" key="2">
    <source>
        <dbReference type="ARBA" id="ARBA00022692"/>
    </source>
</evidence>
<feature type="transmembrane region" description="Helical" evidence="6">
    <location>
        <begin position="451"/>
        <end position="469"/>
    </location>
</feature>
<dbReference type="InterPro" id="IPR020846">
    <property type="entry name" value="MFS_dom"/>
</dbReference>
<dbReference type="eggNOG" id="KOG2532">
    <property type="taxonomic scope" value="Eukaryota"/>
</dbReference>
<dbReference type="GO" id="GO:0016020">
    <property type="term" value="C:membrane"/>
    <property type="evidence" value="ECO:0007669"/>
    <property type="project" value="UniProtKB-SubCell"/>
</dbReference>
<feature type="transmembrane region" description="Helical" evidence="6">
    <location>
        <begin position="212"/>
        <end position="234"/>
    </location>
</feature>
<evidence type="ECO:0000313" key="9">
    <source>
        <dbReference type="WBParaSite" id="BXY_0771600.1"/>
    </source>
</evidence>
<feature type="transmembrane region" description="Helical" evidence="6">
    <location>
        <begin position="348"/>
        <end position="368"/>
    </location>
</feature>
<reference evidence="9" key="1">
    <citation type="submission" date="2016-11" db="UniProtKB">
        <authorList>
            <consortium name="WormBaseParasite"/>
        </authorList>
    </citation>
    <scope>IDENTIFICATION</scope>
</reference>
<feature type="transmembrane region" description="Helical" evidence="6">
    <location>
        <begin position="176"/>
        <end position="200"/>
    </location>
</feature>
<evidence type="ECO:0000256" key="5">
    <source>
        <dbReference type="SAM" id="MobiDB-lite"/>
    </source>
</evidence>
<feature type="transmembrane region" description="Helical" evidence="6">
    <location>
        <begin position="150"/>
        <end position="170"/>
    </location>
</feature>
<feature type="transmembrane region" description="Helical" evidence="6">
    <location>
        <begin position="411"/>
        <end position="431"/>
    </location>
</feature>
<protein>
    <submittedName>
        <fullName evidence="9">MFS domain-containing protein</fullName>
    </submittedName>
</protein>
<sequence length="525" mass="58077">MEEVQKSGQESQFLSKTGPSDTQKSPDYANHYSNLWSWRSRRFRVAIILALALSVEGFMRSNINMAMVCMVNKTASGVPDQAKTHQISEECVSAVDGKRNTSVLDPVIISNADVVLTKKEQAYVLTSFYFGGLFMVIPGGYLCDRFGPKQLVFIGAVINVVGTIMSPEIVRYFGAWALIFIRILMGCGQVVLVPCMNVLVARWFPLKEKSTAIAITTTGNQVSVIVALLLTAYLCQWTMLGGWPSAFYVYAVMGVFLLISWLYYIDDTPENPRYCPEEELDLIRADGHMAKLKGEKIVTPWGKVVTSFSVWAIALSSFSQNFMNVGTIVYLPAYYENILGLKLSRNGIMSALPFVVQLITKILFTWWADYLKSRGIMTLNGVTKLFNSLASFGAGVCYILIAYCDCNTANVAIFLATMAVGLSSGFIPGYNTSVVCVAPKYTSSVASFSRFFAQVASVAAPYMIGLVVVDDTKEEWKMAFFIMAFILISTGVAFQIWGTASIEEWAKPRRSLEETEAQKPLETSN</sequence>
<dbReference type="Pfam" id="PF07690">
    <property type="entry name" value="MFS_1"/>
    <property type="match status" value="1"/>
</dbReference>
<dbReference type="Proteomes" id="UP000095284">
    <property type="component" value="Unplaced"/>
</dbReference>
<feature type="transmembrane region" description="Helical" evidence="6">
    <location>
        <begin position="246"/>
        <end position="264"/>
    </location>
</feature>